<dbReference type="Pfam" id="PF14376">
    <property type="entry name" value="Haem_bd"/>
    <property type="match status" value="1"/>
</dbReference>
<reference evidence="2 3" key="1">
    <citation type="submission" date="2018-06" db="EMBL/GenBank/DDBJ databases">
        <authorList>
            <consortium name="Pathogen Informatics"/>
            <person name="Doyle S."/>
        </authorList>
    </citation>
    <scope>NUCLEOTIDE SEQUENCE [LARGE SCALE GENOMIC DNA]</scope>
    <source>
        <strain evidence="2 3">NCTC8258</strain>
    </source>
</reference>
<dbReference type="InterPro" id="IPR025992">
    <property type="entry name" value="Haem-bd"/>
</dbReference>
<keyword evidence="2" id="KW-0560">Oxidoreductase</keyword>
<organism evidence="2 3">
    <name type="scientific">Salmonella enterica I</name>
    <dbReference type="NCBI Taxonomy" id="59201"/>
    <lineage>
        <taxon>Bacteria</taxon>
        <taxon>Pseudomonadati</taxon>
        <taxon>Pseudomonadota</taxon>
        <taxon>Gammaproteobacteria</taxon>
        <taxon>Enterobacterales</taxon>
        <taxon>Enterobacteriaceae</taxon>
        <taxon>Salmonella</taxon>
    </lineage>
</organism>
<proteinExistence type="predicted"/>
<evidence type="ECO:0000259" key="1">
    <source>
        <dbReference type="SMART" id="SM01235"/>
    </source>
</evidence>
<feature type="domain" description="Haem-binding" evidence="1">
    <location>
        <begin position="1"/>
        <end position="97"/>
    </location>
</feature>
<dbReference type="SMART" id="SM01235">
    <property type="entry name" value="Haem_bd"/>
    <property type="match status" value="1"/>
</dbReference>
<dbReference type="EC" id="1.11.1.5" evidence="2"/>
<dbReference type="EMBL" id="UGXS01000004">
    <property type="protein sequence ID" value="SUH12503.1"/>
    <property type="molecule type" value="Genomic_DNA"/>
</dbReference>
<evidence type="ECO:0000313" key="3">
    <source>
        <dbReference type="Proteomes" id="UP000255509"/>
    </source>
</evidence>
<evidence type="ECO:0000313" key="2">
    <source>
        <dbReference type="EMBL" id="SUH12503.1"/>
    </source>
</evidence>
<gene>
    <name evidence="2" type="primary">yhjA_1</name>
    <name evidence="2" type="ORF">NCTC8258_00108</name>
</gene>
<dbReference type="AlphaFoldDB" id="A0A379W0L2"/>
<dbReference type="GO" id="GO:0004130">
    <property type="term" value="F:cytochrome-c peroxidase activity"/>
    <property type="evidence" value="ECO:0007669"/>
    <property type="project" value="UniProtKB-EC"/>
</dbReference>
<protein>
    <submittedName>
        <fullName evidence="2">Cytochrome c peroxidase</fullName>
        <ecNumber evidence="2">1.11.1.5</ecNumber>
    </submittedName>
</protein>
<name>A0A379W0L2_SALET</name>
<accession>A0A379W0L2</accession>
<keyword evidence="2" id="KW-0575">Peroxidase</keyword>
<sequence>MIIVIRLPLNCLFYSSFPVAKQLMDYDIQLGYKSFNLEAVRAALIADTPVPQSELNKIEWVMQHQTMPPTRYVALHWAGGVSDKERTDILNWIADQRERKLCQRRYRPGAPE</sequence>
<dbReference type="Proteomes" id="UP000255509">
    <property type="component" value="Unassembled WGS sequence"/>
</dbReference>